<dbReference type="InterPro" id="IPR000835">
    <property type="entry name" value="HTH_MarR-typ"/>
</dbReference>
<dbReference type="Pfam" id="PF01047">
    <property type="entry name" value="MarR"/>
    <property type="match status" value="1"/>
</dbReference>
<organism evidence="2 3">
    <name type="scientific">Nocardiopsis flavescens</name>
    <dbReference type="NCBI Taxonomy" id="758803"/>
    <lineage>
        <taxon>Bacteria</taxon>
        <taxon>Bacillati</taxon>
        <taxon>Actinomycetota</taxon>
        <taxon>Actinomycetes</taxon>
        <taxon>Streptosporangiales</taxon>
        <taxon>Nocardiopsidaceae</taxon>
        <taxon>Nocardiopsis</taxon>
    </lineage>
</organism>
<name>A0A1M6NX72_9ACTN</name>
<keyword evidence="2" id="KW-0238">DNA-binding</keyword>
<dbReference type="SMART" id="SM00347">
    <property type="entry name" value="HTH_MARR"/>
    <property type="match status" value="1"/>
</dbReference>
<sequence>MFDETPEPNAERLRAADRGVEAERALGIENGAGFERNVGLEEFQRAWTELINAAIHARSRSGHGHRGADDLTLTQALLMEAVRGMENPSVGAVAQVVGVSSPSATRMIQQLERKGMMARRRSERDERSTVVAITEEGEKVLAHRRRSMEAKQRRVFEAIRPALRPVVLELLRDLRDAVDDT</sequence>
<evidence type="ECO:0000259" key="1">
    <source>
        <dbReference type="PROSITE" id="PS50995"/>
    </source>
</evidence>
<dbReference type="EMBL" id="FQZK01000012">
    <property type="protein sequence ID" value="SHK00347.1"/>
    <property type="molecule type" value="Genomic_DNA"/>
</dbReference>
<dbReference type="Gene3D" id="1.10.10.10">
    <property type="entry name" value="Winged helix-like DNA-binding domain superfamily/Winged helix DNA-binding domain"/>
    <property type="match status" value="1"/>
</dbReference>
<dbReference type="InterPro" id="IPR036388">
    <property type="entry name" value="WH-like_DNA-bd_sf"/>
</dbReference>
<dbReference type="GO" id="GO:0006950">
    <property type="term" value="P:response to stress"/>
    <property type="evidence" value="ECO:0007669"/>
    <property type="project" value="TreeGrafter"/>
</dbReference>
<evidence type="ECO:0000313" key="2">
    <source>
        <dbReference type="EMBL" id="SHK00347.1"/>
    </source>
</evidence>
<dbReference type="Proteomes" id="UP000184452">
    <property type="component" value="Unassembled WGS sequence"/>
</dbReference>
<gene>
    <name evidence="2" type="ORF">SAMN05421803_112152</name>
</gene>
<dbReference type="InterPro" id="IPR036390">
    <property type="entry name" value="WH_DNA-bd_sf"/>
</dbReference>
<accession>A0A1M6NX72</accession>
<feature type="domain" description="HTH marR-type" evidence="1">
    <location>
        <begin position="36"/>
        <end position="176"/>
    </location>
</feature>
<dbReference type="SUPFAM" id="SSF46785">
    <property type="entry name" value="Winged helix' DNA-binding domain"/>
    <property type="match status" value="1"/>
</dbReference>
<dbReference type="GO" id="GO:0003677">
    <property type="term" value="F:DNA binding"/>
    <property type="evidence" value="ECO:0007669"/>
    <property type="project" value="UniProtKB-KW"/>
</dbReference>
<reference evidence="2 3" key="1">
    <citation type="submission" date="2016-11" db="EMBL/GenBank/DDBJ databases">
        <authorList>
            <person name="Jaros S."/>
            <person name="Januszkiewicz K."/>
            <person name="Wedrychowicz H."/>
        </authorList>
    </citation>
    <scope>NUCLEOTIDE SEQUENCE [LARGE SCALE GENOMIC DNA]</scope>
    <source>
        <strain evidence="2 3">CGMCC 4.5723</strain>
    </source>
</reference>
<keyword evidence="3" id="KW-1185">Reference proteome</keyword>
<dbReference type="InterPro" id="IPR039422">
    <property type="entry name" value="MarR/SlyA-like"/>
</dbReference>
<protein>
    <submittedName>
        <fullName evidence="2">DNA-binding transcriptional regulator, MarR family</fullName>
    </submittedName>
</protein>
<dbReference type="GO" id="GO:0003700">
    <property type="term" value="F:DNA-binding transcription factor activity"/>
    <property type="evidence" value="ECO:0007669"/>
    <property type="project" value="InterPro"/>
</dbReference>
<dbReference type="PANTHER" id="PTHR33164:SF43">
    <property type="entry name" value="HTH-TYPE TRANSCRIPTIONAL REPRESSOR YETL"/>
    <property type="match status" value="1"/>
</dbReference>
<dbReference type="STRING" id="758803.SAMN05421803_112152"/>
<dbReference type="PRINTS" id="PR00598">
    <property type="entry name" value="HTHMARR"/>
</dbReference>
<dbReference type="PANTHER" id="PTHR33164">
    <property type="entry name" value="TRANSCRIPTIONAL REGULATOR, MARR FAMILY"/>
    <property type="match status" value="1"/>
</dbReference>
<evidence type="ECO:0000313" key="3">
    <source>
        <dbReference type="Proteomes" id="UP000184452"/>
    </source>
</evidence>
<dbReference type="PROSITE" id="PS50995">
    <property type="entry name" value="HTH_MARR_2"/>
    <property type="match status" value="1"/>
</dbReference>
<proteinExistence type="predicted"/>
<dbReference type="AlphaFoldDB" id="A0A1M6NX72"/>